<protein>
    <submittedName>
        <fullName evidence="2">Uncharacterized protein</fullName>
    </submittedName>
</protein>
<feature type="compositionally biased region" description="Polar residues" evidence="1">
    <location>
        <begin position="304"/>
        <end position="326"/>
    </location>
</feature>
<proteinExistence type="predicted"/>
<keyword evidence="3" id="KW-1185">Reference proteome</keyword>
<dbReference type="PANTHER" id="PTHR46774">
    <property type="entry name" value="CHROMATIN MODIFICATION-RELATED PROTEIN EAF1 A-RELATED"/>
    <property type="match status" value="1"/>
</dbReference>
<accession>A0AAV5ILH1</accession>
<feature type="compositionally biased region" description="Low complexity" evidence="1">
    <location>
        <begin position="497"/>
        <end position="536"/>
    </location>
</feature>
<feature type="region of interest" description="Disordered" evidence="1">
    <location>
        <begin position="269"/>
        <end position="326"/>
    </location>
</feature>
<feature type="region of interest" description="Disordered" evidence="1">
    <location>
        <begin position="148"/>
        <end position="221"/>
    </location>
</feature>
<dbReference type="GO" id="GO:0035267">
    <property type="term" value="C:NuA4 histone acetyltransferase complex"/>
    <property type="evidence" value="ECO:0007669"/>
    <property type="project" value="InterPro"/>
</dbReference>
<organism evidence="2 3">
    <name type="scientific">Rubroshorea leprosula</name>
    <dbReference type="NCBI Taxonomy" id="152421"/>
    <lineage>
        <taxon>Eukaryota</taxon>
        <taxon>Viridiplantae</taxon>
        <taxon>Streptophyta</taxon>
        <taxon>Embryophyta</taxon>
        <taxon>Tracheophyta</taxon>
        <taxon>Spermatophyta</taxon>
        <taxon>Magnoliopsida</taxon>
        <taxon>eudicotyledons</taxon>
        <taxon>Gunneridae</taxon>
        <taxon>Pentapetalae</taxon>
        <taxon>rosids</taxon>
        <taxon>malvids</taxon>
        <taxon>Malvales</taxon>
        <taxon>Dipterocarpaceae</taxon>
        <taxon>Rubroshorea</taxon>
    </lineage>
</organism>
<feature type="compositionally biased region" description="Polar residues" evidence="1">
    <location>
        <begin position="16"/>
        <end position="34"/>
    </location>
</feature>
<evidence type="ECO:0000256" key="1">
    <source>
        <dbReference type="SAM" id="MobiDB-lite"/>
    </source>
</evidence>
<dbReference type="PANTHER" id="PTHR46774:SF3">
    <property type="entry name" value="CHROMATIN MODIFICATION-RELATED PROTEIN EAF1 A-RELATED"/>
    <property type="match status" value="1"/>
</dbReference>
<sequence>MQATQGTSRGIPAFSGLSSGFPNQTTMPMQTYTGHPQQQQQQHQMSSQQSHGLNNSHHPHPPGPNATGPQQQQQQQFAAMRLAKERPLHQQRLMQQQQPQQQQQQQFAASSALMPHVQPQSQLPVSSPLQNNSHIQSQALNQSVLLPSVTSSSPLTPMPLAHQQKHHLPPHGLSQIPQSGASGLTNQMVKQRQRQLQQQFQQSGRCHPQQRQQTQSQQQAKLLKGMGRENMVVHHSVDPSHLNGLSMAPGNQNVEKEQMRHLVQGQGLYSASGMSPAQPSKPLMPSQASNHSQPQQKFFPGTTPPSKQLQQEPPHSDNSTQGQVSAIPTGHSLSAAHQAVLPAVVPSNHQHLHSPSQPSVQRVLQNNRSMHSDPPSKAQAEPQSDQQPVNSSSPMGATGTAAMPQAANILPVVSSAVAPQWKATEAGHDPGMPNVAVQMGSIGNSPLTNSAESDPVPSVSQGLGQRQLSGVLPPEGHNVGARWQQQPQLQQPPTPQPSQQQYHSQVQVQQDQQQSAQQLSVQQQPQQQTQHLQAVQGSLYHKPSNSKLE</sequence>
<feature type="region of interest" description="Disordered" evidence="1">
    <location>
        <begin position="424"/>
        <end position="549"/>
    </location>
</feature>
<name>A0AAV5ILH1_9ROSI</name>
<feature type="compositionally biased region" description="Low complexity" evidence="1">
    <location>
        <begin position="90"/>
        <end position="106"/>
    </location>
</feature>
<feature type="compositionally biased region" description="Low complexity" evidence="1">
    <location>
        <begin position="35"/>
        <end position="56"/>
    </location>
</feature>
<feature type="compositionally biased region" description="Polar residues" evidence="1">
    <location>
        <begin position="381"/>
        <end position="395"/>
    </location>
</feature>
<dbReference type="InterPro" id="IPR044798">
    <property type="entry name" value="EAF1A/B"/>
</dbReference>
<dbReference type="EMBL" id="BPVZ01000016">
    <property type="protein sequence ID" value="GKV00671.1"/>
    <property type="molecule type" value="Genomic_DNA"/>
</dbReference>
<gene>
    <name evidence="2" type="ORF">SLEP1_g13328</name>
</gene>
<feature type="compositionally biased region" description="Polar residues" evidence="1">
    <location>
        <begin position="118"/>
        <end position="131"/>
    </location>
</feature>
<feature type="compositionally biased region" description="Polar residues" evidence="1">
    <location>
        <begin position="441"/>
        <end position="468"/>
    </location>
</feature>
<feature type="compositionally biased region" description="Polar residues" evidence="1">
    <location>
        <begin position="269"/>
        <end position="278"/>
    </location>
</feature>
<evidence type="ECO:0000313" key="2">
    <source>
        <dbReference type="EMBL" id="GKV00671.1"/>
    </source>
</evidence>
<dbReference type="AlphaFoldDB" id="A0AAV5ILH1"/>
<evidence type="ECO:0000313" key="3">
    <source>
        <dbReference type="Proteomes" id="UP001054252"/>
    </source>
</evidence>
<feature type="compositionally biased region" description="Polar residues" evidence="1">
    <location>
        <begin position="175"/>
        <end position="190"/>
    </location>
</feature>
<comment type="caution">
    <text evidence="2">The sequence shown here is derived from an EMBL/GenBank/DDBJ whole genome shotgun (WGS) entry which is preliminary data.</text>
</comment>
<dbReference type="Proteomes" id="UP001054252">
    <property type="component" value="Unassembled WGS sequence"/>
</dbReference>
<feature type="compositionally biased region" description="Polar residues" evidence="1">
    <location>
        <begin position="286"/>
        <end position="296"/>
    </location>
</feature>
<feature type="region of interest" description="Disordered" evidence="1">
    <location>
        <begin position="1"/>
        <end position="131"/>
    </location>
</feature>
<feature type="compositionally biased region" description="Low complexity" evidence="1">
    <location>
        <begin position="209"/>
        <end position="219"/>
    </location>
</feature>
<feature type="compositionally biased region" description="Low complexity" evidence="1">
    <location>
        <begin position="148"/>
        <end position="160"/>
    </location>
</feature>
<feature type="region of interest" description="Disordered" evidence="1">
    <location>
        <begin position="367"/>
        <end position="400"/>
    </location>
</feature>
<reference evidence="2 3" key="1">
    <citation type="journal article" date="2021" name="Commun. Biol.">
        <title>The genome of Shorea leprosula (Dipterocarpaceae) highlights the ecological relevance of drought in aseasonal tropical rainforests.</title>
        <authorList>
            <person name="Ng K.K.S."/>
            <person name="Kobayashi M.J."/>
            <person name="Fawcett J.A."/>
            <person name="Hatakeyama M."/>
            <person name="Paape T."/>
            <person name="Ng C.H."/>
            <person name="Ang C.C."/>
            <person name="Tnah L.H."/>
            <person name="Lee C.T."/>
            <person name="Nishiyama T."/>
            <person name="Sese J."/>
            <person name="O'Brien M.J."/>
            <person name="Copetti D."/>
            <person name="Mohd Noor M.I."/>
            <person name="Ong R.C."/>
            <person name="Putra M."/>
            <person name="Sireger I.Z."/>
            <person name="Indrioko S."/>
            <person name="Kosugi Y."/>
            <person name="Izuno A."/>
            <person name="Isagi Y."/>
            <person name="Lee S.L."/>
            <person name="Shimizu K.K."/>
        </authorList>
    </citation>
    <scope>NUCLEOTIDE SEQUENCE [LARGE SCALE GENOMIC DNA]</scope>
    <source>
        <strain evidence="2">214</strain>
    </source>
</reference>